<accession>A0AC58STU1</accession>
<proteinExistence type="predicted"/>
<organism evidence="1 2">
    <name type="scientific">Nicotiana tabacum</name>
    <name type="common">Common tobacco</name>
    <dbReference type="NCBI Taxonomy" id="4097"/>
    <lineage>
        <taxon>Eukaryota</taxon>
        <taxon>Viridiplantae</taxon>
        <taxon>Streptophyta</taxon>
        <taxon>Embryophyta</taxon>
        <taxon>Tracheophyta</taxon>
        <taxon>Spermatophyta</taxon>
        <taxon>Magnoliopsida</taxon>
        <taxon>eudicotyledons</taxon>
        <taxon>Gunneridae</taxon>
        <taxon>Pentapetalae</taxon>
        <taxon>asterids</taxon>
        <taxon>lamiids</taxon>
        <taxon>Solanales</taxon>
        <taxon>Solanaceae</taxon>
        <taxon>Nicotianoideae</taxon>
        <taxon>Nicotianeae</taxon>
        <taxon>Nicotiana</taxon>
    </lineage>
</organism>
<reference evidence="1" key="1">
    <citation type="journal article" date="2014" name="Nat. Commun.">
        <title>The tobacco genome sequence and its comparison with those of tomato and potato.</title>
        <authorList>
            <person name="Sierro N."/>
            <person name="Battey J.N."/>
            <person name="Ouadi S."/>
            <person name="Bakaher N."/>
            <person name="Bovet L."/>
            <person name="Willig A."/>
            <person name="Goepfert S."/>
            <person name="Peitsch M.C."/>
            <person name="Ivanov N.V."/>
        </authorList>
    </citation>
    <scope>NUCLEOTIDE SEQUENCE [LARGE SCALE GENOMIC DNA]</scope>
</reference>
<name>A0AC58STU1_TOBAC</name>
<sequence>MADSKVDQLPHNRPLFLRDSDIPGTSLISLKLTRPENYALWSRAMNVALLVKNKLGDESRPYADHLERQRLLQFLMGLNESYSQIRSNILQRRPVLIVNQAYSAALQEESQIALRVVETNKDP</sequence>
<gene>
    <name evidence="2" type="primary">LOC142170389</name>
</gene>
<dbReference type="Proteomes" id="UP000790787">
    <property type="component" value="Chromosome 16"/>
</dbReference>
<reference evidence="2" key="2">
    <citation type="submission" date="2025-08" db="UniProtKB">
        <authorList>
            <consortium name="RefSeq"/>
        </authorList>
    </citation>
    <scope>IDENTIFICATION</scope>
    <source>
        <tissue evidence="2">Leaf</tissue>
    </source>
</reference>
<protein>
    <submittedName>
        <fullName evidence="2">Uncharacterized protein LOC142170389</fullName>
    </submittedName>
</protein>
<evidence type="ECO:0000313" key="2">
    <source>
        <dbReference type="RefSeq" id="XP_075088390.1"/>
    </source>
</evidence>
<evidence type="ECO:0000313" key="1">
    <source>
        <dbReference type="Proteomes" id="UP000790787"/>
    </source>
</evidence>
<keyword evidence="1" id="KW-1185">Reference proteome</keyword>
<dbReference type="RefSeq" id="XP_075088390.1">
    <property type="nucleotide sequence ID" value="XM_075232289.1"/>
</dbReference>